<comment type="subcellular location">
    <subcellularLocation>
        <location evidence="1 5">Cytoplasm</location>
    </subcellularLocation>
</comment>
<dbReference type="FunFam" id="1.10.132.20:FF:000001">
    <property type="entry name" value="Ribosome-recycling factor"/>
    <property type="match status" value="1"/>
</dbReference>
<evidence type="ECO:0000256" key="4">
    <source>
        <dbReference type="ARBA" id="ARBA00022917"/>
    </source>
</evidence>
<evidence type="ECO:0000256" key="6">
    <source>
        <dbReference type="SAM" id="Coils"/>
    </source>
</evidence>
<dbReference type="HOGENOM" id="CLU_073981_2_0_9"/>
<keyword evidence="6" id="KW-0175">Coiled coil</keyword>
<evidence type="ECO:0000313" key="9">
    <source>
        <dbReference type="Proteomes" id="UP000010802"/>
    </source>
</evidence>
<dbReference type="InterPro" id="IPR036191">
    <property type="entry name" value="RRF_sf"/>
</dbReference>
<gene>
    <name evidence="5 8" type="primary">frr</name>
    <name evidence="8" type="ordered locus">TEPIRE1_1368</name>
</gene>
<proteinExistence type="inferred from homology"/>
<dbReference type="EMBL" id="HF563609">
    <property type="protein sequence ID" value="CCP26102.1"/>
    <property type="molecule type" value="Genomic_DNA"/>
</dbReference>
<dbReference type="Gene3D" id="1.10.132.20">
    <property type="entry name" value="Ribosome-recycling factor"/>
    <property type="match status" value="1"/>
</dbReference>
<evidence type="ECO:0000256" key="3">
    <source>
        <dbReference type="ARBA" id="ARBA00022490"/>
    </source>
</evidence>
<dbReference type="SUPFAM" id="SSF55194">
    <property type="entry name" value="Ribosome recycling factor, RRF"/>
    <property type="match status" value="1"/>
</dbReference>
<protein>
    <recommendedName>
        <fullName evidence="5">Ribosome-recycling factor</fullName>
        <shortName evidence="5">RRF</shortName>
    </recommendedName>
    <alternativeName>
        <fullName evidence="5">Ribosome-releasing factor</fullName>
    </alternativeName>
</protein>
<accession>F4LU73</accession>
<dbReference type="GO" id="GO:0006415">
    <property type="term" value="P:translational termination"/>
    <property type="evidence" value="ECO:0007669"/>
    <property type="project" value="UniProtKB-UniRule"/>
</dbReference>
<name>F4LU73_TEPAE</name>
<evidence type="ECO:0000256" key="1">
    <source>
        <dbReference type="ARBA" id="ARBA00004496"/>
    </source>
</evidence>
<comment type="function">
    <text evidence="5">Responsible for the release of ribosomes from messenger RNA at the termination of protein biosynthesis. May increase the efficiency of translation by recycling ribosomes from one round of translation to another.</text>
</comment>
<dbReference type="PANTHER" id="PTHR20982">
    <property type="entry name" value="RIBOSOME RECYCLING FACTOR"/>
    <property type="match status" value="1"/>
</dbReference>
<dbReference type="HAMAP" id="MF_00040">
    <property type="entry name" value="RRF"/>
    <property type="match status" value="1"/>
</dbReference>
<dbReference type="OrthoDB" id="9804006at2"/>
<keyword evidence="4 5" id="KW-0648">Protein biosynthesis</keyword>
<dbReference type="InterPro" id="IPR002661">
    <property type="entry name" value="Ribosome_recyc_fac"/>
</dbReference>
<dbReference type="FunFam" id="3.30.1360.40:FF:000001">
    <property type="entry name" value="Ribosome-recycling factor"/>
    <property type="match status" value="1"/>
</dbReference>
<dbReference type="KEGG" id="tae:TepiRe1_1368"/>
<dbReference type="AlphaFoldDB" id="F4LU73"/>
<evidence type="ECO:0000313" key="8">
    <source>
        <dbReference type="EMBL" id="CCP26102.1"/>
    </source>
</evidence>
<evidence type="ECO:0000256" key="5">
    <source>
        <dbReference type="HAMAP-Rule" id="MF_00040"/>
    </source>
</evidence>
<dbReference type="STRING" id="1209989.TepRe1_1257"/>
<feature type="coiled-coil region" evidence="6">
    <location>
        <begin position="114"/>
        <end position="166"/>
    </location>
</feature>
<reference evidence="9" key="1">
    <citation type="journal article" date="2013" name="Genome Announc.">
        <title>First genome sequence of a syntrophic acetate-oxidizing bacterium, Tepidanaerobacter acetatoxydans strain Re1.</title>
        <authorList>
            <person name="Manzoor S."/>
            <person name="Bongcam-Rudloff E."/>
            <person name="Schnurer A."/>
            <person name="Muller B."/>
        </authorList>
    </citation>
    <scope>NUCLEOTIDE SEQUENCE [LARGE SCALE GENOMIC DNA]</scope>
    <source>
        <strain evidence="9">Re1</strain>
    </source>
</reference>
<sequence>MDKKIYTEMENQMNEVLVNLKSEFTTIRAGRASAALLDKIYVDYYGSPTPVNQVASVSVPEPKMILIQPWDLKMLGVIEKAILKSDLGLTPNNDGKVIRLILPELTAERRQELVKLSKKKAEEAKVSIRNIRREYNDVLKKMEKNREISEDDLKRSQEEIQKITDKYIDEVEKILANKEKDIMEV</sequence>
<dbReference type="GO" id="GO:0043023">
    <property type="term" value="F:ribosomal large subunit binding"/>
    <property type="evidence" value="ECO:0007669"/>
    <property type="project" value="TreeGrafter"/>
</dbReference>
<dbReference type="KEGG" id="tep:TepRe1_1257"/>
<evidence type="ECO:0000259" key="7">
    <source>
        <dbReference type="Pfam" id="PF01765"/>
    </source>
</evidence>
<accession>L0S2R8</accession>
<evidence type="ECO:0000256" key="2">
    <source>
        <dbReference type="ARBA" id="ARBA00005912"/>
    </source>
</evidence>
<dbReference type="CDD" id="cd00520">
    <property type="entry name" value="RRF"/>
    <property type="match status" value="1"/>
</dbReference>
<comment type="similarity">
    <text evidence="2 5">Belongs to the RRF family.</text>
</comment>
<feature type="domain" description="Ribosome recycling factor" evidence="7">
    <location>
        <begin position="20"/>
        <end position="183"/>
    </location>
</feature>
<dbReference type="Pfam" id="PF01765">
    <property type="entry name" value="RRF"/>
    <property type="match status" value="1"/>
</dbReference>
<organism evidence="8 9">
    <name type="scientific">Tepidanaerobacter acetatoxydans (strain DSM 21804 / JCM 16047 / Re1)</name>
    <dbReference type="NCBI Taxonomy" id="1209989"/>
    <lineage>
        <taxon>Bacteria</taxon>
        <taxon>Bacillati</taxon>
        <taxon>Bacillota</taxon>
        <taxon>Clostridia</taxon>
        <taxon>Thermosediminibacterales</taxon>
        <taxon>Tepidanaerobacteraceae</taxon>
        <taxon>Tepidanaerobacter</taxon>
    </lineage>
</organism>
<dbReference type="PATRIC" id="fig|1209989.3.peg.1529"/>
<dbReference type="Gene3D" id="3.30.1360.40">
    <property type="match status" value="1"/>
</dbReference>
<dbReference type="InterPro" id="IPR023584">
    <property type="entry name" value="Ribosome_recyc_fac_dom"/>
</dbReference>
<dbReference type="GO" id="GO:0005737">
    <property type="term" value="C:cytoplasm"/>
    <property type="evidence" value="ECO:0007669"/>
    <property type="project" value="UniProtKB-SubCell"/>
</dbReference>
<dbReference type="Proteomes" id="UP000010802">
    <property type="component" value="Chromosome"/>
</dbReference>
<keyword evidence="3 5" id="KW-0963">Cytoplasm</keyword>
<dbReference type="PANTHER" id="PTHR20982:SF3">
    <property type="entry name" value="MITOCHONDRIAL RIBOSOME RECYCLING FACTOR PSEUDO 1"/>
    <property type="match status" value="1"/>
</dbReference>
<dbReference type="eggNOG" id="COG0233">
    <property type="taxonomic scope" value="Bacteria"/>
</dbReference>
<keyword evidence="9" id="KW-1185">Reference proteome</keyword>
<dbReference type="NCBIfam" id="TIGR00496">
    <property type="entry name" value="frr"/>
    <property type="match status" value="1"/>
</dbReference>